<dbReference type="OrthoDB" id="550575at2759"/>
<dbReference type="SMART" id="SM00367">
    <property type="entry name" value="LRR_CC"/>
    <property type="match status" value="14"/>
</dbReference>
<dbReference type="InterPro" id="IPR006553">
    <property type="entry name" value="Leu-rich_rpt_Cys-con_subtyp"/>
</dbReference>
<dbReference type="InterPro" id="IPR032675">
    <property type="entry name" value="LRR_dom_sf"/>
</dbReference>
<dbReference type="Pfam" id="PF12937">
    <property type="entry name" value="F-box-like"/>
    <property type="match status" value="1"/>
</dbReference>
<dbReference type="FunFam" id="3.80.10.10:FF:000648">
    <property type="entry name" value="F-box/LRR-repeat protein 15"/>
    <property type="match status" value="1"/>
</dbReference>
<dbReference type="PROSITE" id="PS50181">
    <property type="entry name" value="FBOX"/>
    <property type="match status" value="1"/>
</dbReference>
<feature type="compositionally biased region" description="Low complexity" evidence="1">
    <location>
        <begin position="39"/>
        <end position="49"/>
    </location>
</feature>
<organism evidence="2 3">
    <name type="scientific">Lupinus albus</name>
    <name type="common">White lupine</name>
    <name type="synonym">Lupinus termis</name>
    <dbReference type="NCBI Taxonomy" id="3870"/>
    <lineage>
        <taxon>Eukaryota</taxon>
        <taxon>Viridiplantae</taxon>
        <taxon>Streptophyta</taxon>
        <taxon>Embryophyta</taxon>
        <taxon>Tracheophyta</taxon>
        <taxon>Spermatophyta</taxon>
        <taxon>Magnoliopsida</taxon>
        <taxon>eudicotyledons</taxon>
        <taxon>Gunneridae</taxon>
        <taxon>Pentapetalae</taxon>
        <taxon>rosids</taxon>
        <taxon>fabids</taxon>
        <taxon>Fabales</taxon>
        <taxon>Fabaceae</taxon>
        <taxon>Papilionoideae</taxon>
        <taxon>50 kb inversion clade</taxon>
        <taxon>genistoids sensu lato</taxon>
        <taxon>core genistoids</taxon>
        <taxon>Genisteae</taxon>
        <taxon>Lupinus</taxon>
    </lineage>
</organism>
<evidence type="ECO:0000256" key="1">
    <source>
        <dbReference type="SAM" id="MobiDB-lite"/>
    </source>
</evidence>
<protein>
    <submittedName>
        <fullName evidence="2">Putative F-box domain, leucine-rich repeat domain, L domain-containing protein</fullName>
    </submittedName>
</protein>
<comment type="caution">
    <text evidence="2">The sequence shown here is derived from an EMBL/GenBank/DDBJ whole genome shotgun (WGS) entry which is preliminary data.</text>
</comment>
<dbReference type="SUPFAM" id="SSF52058">
    <property type="entry name" value="L domain-like"/>
    <property type="match status" value="2"/>
</dbReference>
<gene>
    <name evidence="2" type="ORF">Lalb_Chr08g0244821</name>
</gene>
<reference evidence="3" key="1">
    <citation type="journal article" date="2020" name="Nat. Commun.">
        <title>Genome sequence of the cluster root forming white lupin.</title>
        <authorList>
            <person name="Hufnagel B."/>
            <person name="Marques A."/>
            <person name="Soriano A."/>
            <person name="Marques L."/>
            <person name="Divol F."/>
            <person name="Doumas P."/>
            <person name="Sallet E."/>
            <person name="Mancinotti D."/>
            <person name="Carrere S."/>
            <person name="Marande W."/>
            <person name="Arribat S."/>
            <person name="Keller J."/>
            <person name="Huneau C."/>
            <person name="Blein T."/>
            <person name="Aime D."/>
            <person name="Laguerre M."/>
            <person name="Taylor J."/>
            <person name="Schubert V."/>
            <person name="Nelson M."/>
            <person name="Geu-Flores F."/>
            <person name="Crespi M."/>
            <person name="Gallardo-Guerrero K."/>
            <person name="Delaux P.-M."/>
            <person name="Salse J."/>
            <person name="Berges H."/>
            <person name="Guyot R."/>
            <person name="Gouzy J."/>
            <person name="Peret B."/>
        </authorList>
    </citation>
    <scope>NUCLEOTIDE SEQUENCE [LARGE SCALE GENOMIC DNA]</scope>
    <source>
        <strain evidence="3">cv. Amiga</strain>
    </source>
</reference>
<dbReference type="SUPFAM" id="SSF52047">
    <property type="entry name" value="RNI-like"/>
    <property type="match status" value="1"/>
</dbReference>
<accession>A0A6A5MET5</accession>
<dbReference type="InterPro" id="IPR055312">
    <property type="entry name" value="FBL15-like"/>
</dbReference>
<evidence type="ECO:0000313" key="3">
    <source>
        <dbReference type="Proteomes" id="UP000447434"/>
    </source>
</evidence>
<feature type="region of interest" description="Disordered" evidence="1">
    <location>
        <begin position="31"/>
        <end position="52"/>
    </location>
</feature>
<dbReference type="InterPro" id="IPR057207">
    <property type="entry name" value="FBXL15_LRR"/>
</dbReference>
<proteinExistence type="predicted"/>
<dbReference type="SMART" id="SM00256">
    <property type="entry name" value="FBOX"/>
    <property type="match status" value="1"/>
</dbReference>
<dbReference type="InterPro" id="IPR036047">
    <property type="entry name" value="F-box-like_dom_sf"/>
</dbReference>
<dbReference type="PANTHER" id="PTHR34709">
    <property type="entry name" value="OS10G0396666 PROTEIN"/>
    <property type="match status" value="1"/>
</dbReference>
<evidence type="ECO:0000313" key="2">
    <source>
        <dbReference type="EMBL" id="KAE9609308.1"/>
    </source>
</evidence>
<dbReference type="PANTHER" id="PTHR34709:SF57">
    <property type="entry name" value="F-BOX DOMAIN-CONTAINING PROTEIN"/>
    <property type="match status" value="1"/>
</dbReference>
<dbReference type="CDD" id="cd22109">
    <property type="entry name" value="F-box_FBXO41"/>
    <property type="match status" value="1"/>
</dbReference>
<sequence>MDDKVVSGNDDALMSFQNDMVRACPLVSCSNRRRSHGESSSASAVVHAANDNRHSHNKRVKIYYDFESLHSETEAASSNTGTSRAPADYGDYDHFRGSPLQPTNDGDDFGMVSTGEENNFDSSRVKVNGGDDCDMSEVEDAKVTIDLSDDLLHKVFSFLDHTNLCKAASVCRQWRSASAHEDFWKRLNFENRKISAEQFEDICRRYPNAMAVSISGPETFVLAMKAISLLRNLEVLKLGRGHIDDSFFHALADCSMLKKLRISYATLGGGVLDIPIDHDRLCHLKLKKCRVMRITVRCPLLETMSLKRSNMVQVVLNCPLLQKLDIGSCHKLPDSAIRLAATSCPQLVSLNMSNCSCATDETLLEISQTCAGLNFLDASYCQNITLESVRLPMLTVLKLHSCEGITSASMAAISHSSLLEVLELYNCNLLTSVSLNLPHLQTIRLVHCRKFTDLNLRAIMLSSMLVSNCPALQSINITSNSLQKLTMPKQGSLNTLALQCNSLQEVDLSECESLTNSQCDVFSDGGGCPMLKLLVLDSCESLTSVRFISTSLVSVSLGGCPITNLDLKCPNLEKVILDGCDHLERASFCPVGLRSLNLGICPKLSMLSIEAPFMVSLELKGCGLLSKAFINCPLLTSLDASFCSQLTDEDLSASTASCPLIESLILMSCASIGLDGLRSLYWLPHLNVLDLSYTFVVNLEPVFESCSRLKVLKLQACKYLTDTSLEPLYKEGALPALQELDLSYGTLCRSAIEELLASCTNLTHVSLNGCVNMHDLNWGCRHSCGQIDELGAVNTPFGASHEKIREASEQSTRLLQNLNCVGCPNIRKVAIPHCFHLLSLNLSLSANLKEVDVTCLNLCLLNLSNCPSLEILKLVCPRLTTLFLQCCNIDEEVLEAAISKCSKLETLDVRFCPKICSMSMGRLRAACPSLKRIYSTLSS</sequence>
<keyword evidence="3" id="KW-1185">Reference proteome</keyword>
<dbReference type="EMBL" id="WOCE01000008">
    <property type="protein sequence ID" value="KAE9609308.1"/>
    <property type="molecule type" value="Genomic_DNA"/>
</dbReference>
<name>A0A6A5MET5_LUPAL</name>
<dbReference type="Pfam" id="PF25372">
    <property type="entry name" value="DUF7885"/>
    <property type="match status" value="1"/>
</dbReference>
<dbReference type="InterPro" id="IPR001810">
    <property type="entry name" value="F-box_dom"/>
</dbReference>
<dbReference type="FunFam" id="3.80.10.10:FF:000357">
    <property type="entry name" value="F-box/LRR-repeat protein 15"/>
    <property type="match status" value="1"/>
</dbReference>
<dbReference type="SUPFAM" id="SSF81383">
    <property type="entry name" value="F-box domain"/>
    <property type="match status" value="1"/>
</dbReference>
<dbReference type="AlphaFoldDB" id="A0A6A5MET5"/>
<dbReference type="Gene3D" id="3.80.10.10">
    <property type="entry name" value="Ribonuclease Inhibitor"/>
    <property type="match status" value="6"/>
</dbReference>
<dbReference type="Proteomes" id="UP000447434">
    <property type="component" value="Chromosome 8"/>
</dbReference>